<feature type="transmembrane region" description="Helical" evidence="6">
    <location>
        <begin position="196"/>
        <end position="215"/>
    </location>
</feature>
<feature type="transmembrane region" description="Helical" evidence="6">
    <location>
        <begin position="354"/>
        <end position="377"/>
    </location>
</feature>
<evidence type="ECO:0000256" key="5">
    <source>
        <dbReference type="ARBA" id="ARBA00023136"/>
    </source>
</evidence>
<keyword evidence="5 6" id="KW-0472">Membrane</keyword>
<protein>
    <recommendedName>
        <fullName evidence="9">GABA permease</fullName>
    </recommendedName>
</protein>
<keyword evidence="4 6" id="KW-1133">Transmembrane helix</keyword>
<evidence type="ECO:0000256" key="1">
    <source>
        <dbReference type="ARBA" id="ARBA00004141"/>
    </source>
</evidence>
<comment type="subcellular location">
    <subcellularLocation>
        <location evidence="1">Membrane</location>
        <topology evidence="1">Multi-pass membrane protein</topology>
    </subcellularLocation>
</comment>
<proteinExistence type="predicted"/>
<evidence type="ECO:0000256" key="2">
    <source>
        <dbReference type="ARBA" id="ARBA00022448"/>
    </source>
</evidence>
<evidence type="ECO:0000256" key="6">
    <source>
        <dbReference type="SAM" id="Phobius"/>
    </source>
</evidence>
<organism evidence="7 8">
    <name type="scientific">Rhinocladiella mackenziei CBS 650.93</name>
    <dbReference type="NCBI Taxonomy" id="1442369"/>
    <lineage>
        <taxon>Eukaryota</taxon>
        <taxon>Fungi</taxon>
        <taxon>Dikarya</taxon>
        <taxon>Ascomycota</taxon>
        <taxon>Pezizomycotina</taxon>
        <taxon>Eurotiomycetes</taxon>
        <taxon>Chaetothyriomycetidae</taxon>
        <taxon>Chaetothyriales</taxon>
        <taxon>Herpotrichiellaceae</taxon>
        <taxon>Rhinocladiella</taxon>
    </lineage>
</organism>
<feature type="transmembrane region" description="Helical" evidence="6">
    <location>
        <begin position="222"/>
        <end position="244"/>
    </location>
</feature>
<feature type="transmembrane region" description="Helical" evidence="6">
    <location>
        <begin position="67"/>
        <end position="89"/>
    </location>
</feature>
<dbReference type="GO" id="GO:0016020">
    <property type="term" value="C:membrane"/>
    <property type="evidence" value="ECO:0007669"/>
    <property type="project" value="UniProtKB-SubCell"/>
</dbReference>
<keyword evidence="8" id="KW-1185">Reference proteome</keyword>
<dbReference type="HOGENOM" id="CLU_004495_6_1_1"/>
<feature type="transmembrane region" description="Helical" evidence="6">
    <location>
        <begin position="163"/>
        <end position="184"/>
    </location>
</feature>
<evidence type="ECO:0000256" key="3">
    <source>
        <dbReference type="ARBA" id="ARBA00022692"/>
    </source>
</evidence>
<feature type="transmembrane region" description="Helical" evidence="6">
    <location>
        <begin position="409"/>
        <end position="426"/>
    </location>
</feature>
<evidence type="ECO:0000313" key="8">
    <source>
        <dbReference type="Proteomes" id="UP000053617"/>
    </source>
</evidence>
<dbReference type="PANTHER" id="PTHR45649">
    <property type="entry name" value="AMINO-ACID PERMEASE BAT1"/>
    <property type="match status" value="1"/>
</dbReference>
<dbReference type="InterPro" id="IPR002293">
    <property type="entry name" value="AA/rel_permease1"/>
</dbReference>
<dbReference type="AlphaFoldDB" id="A0A0D2I8V1"/>
<evidence type="ECO:0008006" key="9">
    <source>
        <dbReference type="Google" id="ProtNLM"/>
    </source>
</evidence>
<dbReference type="GO" id="GO:0022857">
    <property type="term" value="F:transmembrane transporter activity"/>
    <property type="evidence" value="ECO:0007669"/>
    <property type="project" value="InterPro"/>
</dbReference>
<dbReference type="VEuPathDB" id="FungiDB:Z518_08208"/>
<dbReference type="EMBL" id="KN847480">
    <property type="protein sequence ID" value="KIX02269.1"/>
    <property type="molecule type" value="Genomic_DNA"/>
</dbReference>
<keyword evidence="2" id="KW-0813">Transport</keyword>
<dbReference type="RefSeq" id="XP_013269405.1">
    <property type="nucleotide sequence ID" value="XM_013413951.1"/>
</dbReference>
<name>A0A0D2I8V1_9EURO</name>
<dbReference type="STRING" id="1442369.A0A0D2I8V1"/>
<feature type="transmembrane region" description="Helical" evidence="6">
    <location>
        <begin position="477"/>
        <end position="496"/>
    </location>
</feature>
<accession>A0A0D2I8V1</accession>
<keyword evidence="3 6" id="KW-0812">Transmembrane</keyword>
<feature type="transmembrane region" description="Helical" evidence="6">
    <location>
        <begin position="508"/>
        <end position="529"/>
    </location>
</feature>
<dbReference type="PIRSF" id="PIRSF006060">
    <property type="entry name" value="AA_transporter"/>
    <property type="match status" value="1"/>
</dbReference>
<dbReference type="Pfam" id="PF13520">
    <property type="entry name" value="AA_permease_2"/>
    <property type="match status" value="1"/>
</dbReference>
<feature type="transmembrane region" description="Helical" evidence="6">
    <location>
        <begin position="306"/>
        <end position="328"/>
    </location>
</feature>
<sequence length="555" mass="61588">MASQIRTLPPGHSGDVMEMRAQPQKEEPNVEVAGADIDTESNELGDGFKSTSADAVNMRRMGKDQQLVRHFRILSMASFVAVATAAWEFTVFNLTVALTNGGLPALVYSALWNFVGFAPIYLSMAEMASMAPIAGAQYHWVSEFAPDSLQRGLSYLTGWTSTMAWQAGNAQGVFLVGTLVQILISLHDVDYTFPQWHTTLLAMGAVGIAYVGNVYGHKFLHLWQNAVFTLHVLVYLAFIIPIWVNAPRASSKQVWTEFTFSSGWPSAGLAVLVGQQTGTFSQIGIDTAAHMSEEVRDASKAVPKTMISIWIVNFCLTFPAFLTVAYHIPVLDDALADPTLYPIIYVLRQSMSNAWLTVLLTFILFLLVCSNMTYLAAVTRDIWAFARDQGFPFSNWISRVDQKRHIPRNAIIVTSSVSFCLSFIYIGSPVAFYAMTSLVAVALLQCYCLSIGCLLWRRIAYPETLPPARFPLGKLGIPINMAAVCYAFWVFFWAFWPTYNPVVPSTFNWASVLFTATLIGSGIHFVFVARRRYVGPVANVQGRKVHPRWTGESSR</sequence>
<dbReference type="OrthoDB" id="3257095at2759"/>
<feature type="transmembrane region" description="Helical" evidence="6">
    <location>
        <begin position="432"/>
        <end position="456"/>
    </location>
</feature>
<feature type="transmembrane region" description="Helical" evidence="6">
    <location>
        <begin position="101"/>
        <end position="122"/>
    </location>
</feature>
<dbReference type="Proteomes" id="UP000053617">
    <property type="component" value="Unassembled WGS sequence"/>
</dbReference>
<evidence type="ECO:0000313" key="7">
    <source>
        <dbReference type="EMBL" id="KIX02269.1"/>
    </source>
</evidence>
<dbReference type="PANTHER" id="PTHR45649:SF4">
    <property type="entry name" value="TRANSPORTER, PUTATIVE (EUROFUNG)-RELATED"/>
    <property type="match status" value="1"/>
</dbReference>
<dbReference type="GeneID" id="25296279"/>
<reference evidence="7 8" key="1">
    <citation type="submission" date="2015-01" db="EMBL/GenBank/DDBJ databases">
        <title>The Genome Sequence of Rhinocladiella mackenzie CBS 650.93.</title>
        <authorList>
            <consortium name="The Broad Institute Genomics Platform"/>
            <person name="Cuomo C."/>
            <person name="de Hoog S."/>
            <person name="Gorbushina A."/>
            <person name="Stielow B."/>
            <person name="Teixiera M."/>
            <person name="Abouelleil A."/>
            <person name="Chapman S.B."/>
            <person name="Priest M."/>
            <person name="Young S.K."/>
            <person name="Wortman J."/>
            <person name="Nusbaum C."/>
            <person name="Birren B."/>
        </authorList>
    </citation>
    <scope>NUCLEOTIDE SEQUENCE [LARGE SCALE GENOMIC DNA]</scope>
    <source>
        <strain evidence="7 8">CBS 650.93</strain>
    </source>
</reference>
<gene>
    <name evidence="7" type="ORF">Z518_08208</name>
</gene>
<dbReference type="Gene3D" id="1.20.1740.10">
    <property type="entry name" value="Amino acid/polyamine transporter I"/>
    <property type="match status" value="1"/>
</dbReference>
<evidence type="ECO:0000256" key="4">
    <source>
        <dbReference type="ARBA" id="ARBA00022989"/>
    </source>
</evidence>